<accession>A0A644U0Q6</accession>
<reference evidence="1" key="1">
    <citation type="submission" date="2019-08" db="EMBL/GenBank/DDBJ databases">
        <authorList>
            <person name="Kucharzyk K."/>
            <person name="Murdoch R.W."/>
            <person name="Higgins S."/>
            <person name="Loffler F."/>
        </authorList>
    </citation>
    <scope>NUCLEOTIDE SEQUENCE</scope>
</reference>
<dbReference type="EMBL" id="VSSQ01000068">
    <property type="protein sequence ID" value="MPL72803.1"/>
    <property type="molecule type" value="Genomic_DNA"/>
</dbReference>
<name>A0A644U0Q6_9ZZZZ</name>
<dbReference type="AlphaFoldDB" id="A0A644U0Q6"/>
<protein>
    <submittedName>
        <fullName evidence="1">Uncharacterized protein</fullName>
    </submittedName>
</protein>
<evidence type="ECO:0000313" key="1">
    <source>
        <dbReference type="EMBL" id="MPL72803.1"/>
    </source>
</evidence>
<comment type="caution">
    <text evidence="1">The sequence shown here is derived from an EMBL/GenBank/DDBJ whole genome shotgun (WGS) entry which is preliminary data.</text>
</comment>
<sequence>MRRLITKSILVLLFIPILFWGCKEKEEDYNFNEGIPPSGVFFKARIDDIVWQNNHLPEMMVKTEPIGAPEKMYEFIACSEYQANPSIMNIRYRVYLRVKVNADGSFSDYRVQFFKDKTTAVPSHFDEYMEYSSGKLEIIEKTENTITAIFKGVLKRANNYDEDKEVDATIYFQEFPIHKITNN</sequence>
<proteinExistence type="predicted"/>
<gene>
    <name evidence="1" type="ORF">SDC9_18593</name>
</gene>
<organism evidence="1">
    <name type="scientific">bioreactor metagenome</name>
    <dbReference type="NCBI Taxonomy" id="1076179"/>
    <lineage>
        <taxon>unclassified sequences</taxon>
        <taxon>metagenomes</taxon>
        <taxon>ecological metagenomes</taxon>
    </lineage>
</organism>